<name>A0A081PC31_9SPHI</name>
<dbReference type="AlphaFoldDB" id="A0A081PC31"/>
<dbReference type="Proteomes" id="UP000028007">
    <property type="component" value="Unassembled WGS sequence"/>
</dbReference>
<evidence type="ECO:0000313" key="2">
    <source>
        <dbReference type="Proteomes" id="UP000028007"/>
    </source>
</evidence>
<organism evidence="1 2">
    <name type="scientific">Pedobacter antarcticus 4BY</name>
    <dbReference type="NCBI Taxonomy" id="1358423"/>
    <lineage>
        <taxon>Bacteria</taxon>
        <taxon>Pseudomonadati</taxon>
        <taxon>Bacteroidota</taxon>
        <taxon>Sphingobacteriia</taxon>
        <taxon>Sphingobacteriales</taxon>
        <taxon>Sphingobacteriaceae</taxon>
        <taxon>Pedobacter</taxon>
    </lineage>
</organism>
<dbReference type="EMBL" id="JNFF01000117">
    <property type="protein sequence ID" value="KEQ28254.1"/>
    <property type="molecule type" value="Genomic_DNA"/>
</dbReference>
<accession>A0A081PC31</accession>
<reference evidence="1 2" key="1">
    <citation type="journal article" date="1992" name="Int. J. Syst. Bacteriol.">
        <title>Sphingobacterium antarcticus sp. nov. a Psychrotrophic Bacterium from the Soils of Schirmacher Oasis, Antarctica.</title>
        <authorList>
            <person name="Shivaji S."/>
            <person name="Ray M.K."/>
            <person name="Rao N.S."/>
            <person name="Saiserr L."/>
            <person name="Jagannadham M.V."/>
            <person name="Kumar G.S."/>
            <person name="Reddy G."/>
            <person name="Bhargava P.M."/>
        </authorList>
    </citation>
    <scope>NUCLEOTIDE SEQUENCE [LARGE SCALE GENOMIC DNA]</scope>
    <source>
        <strain evidence="1 2">4BY</strain>
    </source>
</reference>
<proteinExistence type="predicted"/>
<sequence length="130" mass="14671">MLQSLLACSAAAPVIIFSFLLIKLNLHSDFQIASDYYSNKKTDVDIERLFESHFEKLISVELNSNREMLSAYVDAKANGTYSLLTMEGEKILSVKKNSVGWSVVQIGSTLEDPLQFVTPLILMLEQKFYN</sequence>
<gene>
    <name evidence="1" type="ORF">N180_01065</name>
</gene>
<protein>
    <submittedName>
        <fullName evidence="1">Uncharacterized protein</fullName>
    </submittedName>
</protein>
<evidence type="ECO:0000313" key="1">
    <source>
        <dbReference type="EMBL" id="KEQ28254.1"/>
    </source>
</evidence>
<comment type="caution">
    <text evidence="1">The sequence shown here is derived from an EMBL/GenBank/DDBJ whole genome shotgun (WGS) entry which is preliminary data.</text>
</comment>
<keyword evidence="2" id="KW-1185">Reference proteome</keyword>
<dbReference type="OrthoDB" id="9972851at2"/>
<dbReference type="RefSeq" id="WP_037444905.1">
    <property type="nucleotide sequence ID" value="NZ_JNFF01000117.1"/>
</dbReference>